<sequence>MMMTICADILEMQIQGRKSDAERFINSNEFKLTMTIIYKDILKDQLWACLLSLDLTAYVQDLAVQIFIYAKNNLQTFKILGATLEDSEMTEKITAIISQLLMSARLNMKQKTTNHIDSKSQISVLARLLAPGGGYEITTTHWACIAFLCDSMMLFKSVVEESSTCTTAQKKHAKSNLRQP</sequence>
<reference evidence="2" key="2">
    <citation type="submission" date="2015-01" db="EMBL/GenBank/DDBJ databases">
        <title>Evolutionary Origins and Diversification of the Mycorrhizal Mutualists.</title>
        <authorList>
            <consortium name="DOE Joint Genome Institute"/>
            <consortium name="Mycorrhizal Genomics Consortium"/>
            <person name="Kohler A."/>
            <person name="Kuo A."/>
            <person name="Nagy L.G."/>
            <person name="Floudas D."/>
            <person name="Copeland A."/>
            <person name="Barry K.W."/>
            <person name="Cichocki N."/>
            <person name="Veneault-Fourrey C."/>
            <person name="LaButti K."/>
            <person name="Lindquist E.A."/>
            <person name="Lipzen A."/>
            <person name="Lundell T."/>
            <person name="Morin E."/>
            <person name="Murat C."/>
            <person name="Riley R."/>
            <person name="Ohm R."/>
            <person name="Sun H."/>
            <person name="Tunlid A."/>
            <person name="Henrissat B."/>
            <person name="Grigoriev I.V."/>
            <person name="Hibbett D.S."/>
            <person name="Martin F."/>
        </authorList>
    </citation>
    <scope>NUCLEOTIDE SEQUENCE [LARGE SCALE GENOMIC DNA]</scope>
    <source>
        <strain evidence="2">Ve08.2h10</strain>
    </source>
</reference>
<dbReference type="OrthoDB" id="2691007at2759"/>
<dbReference type="STRING" id="930991.A0A0D0DQQ8"/>
<dbReference type="HOGENOM" id="CLU_1496713_0_0_1"/>
<dbReference type="InParanoid" id="A0A0D0DQQ8"/>
<dbReference type="Proteomes" id="UP000054538">
    <property type="component" value="Unassembled WGS sequence"/>
</dbReference>
<organism evidence="1 2">
    <name type="scientific">Paxillus rubicundulus Ve08.2h10</name>
    <dbReference type="NCBI Taxonomy" id="930991"/>
    <lineage>
        <taxon>Eukaryota</taxon>
        <taxon>Fungi</taxon>
        <taxon>Dikarya</taxon>
        <taxon>Basidiomycota</taxon>
        <taxon>Agaricomycotina</taxon>
        <taxon>Agaricomycetes</taxon>
        <taxon>Agaricomycetidae</taxon>
        <taxon>Boletales</taxon>
        <taxon>Paxilineae</taxon>
        <taxon>Paxillaceae</taxon>
        <taxon>Paxillus</taxon>
    </lineage>
</organism>
<dbReference type="EMBL" id="KN825732">
    <property type="protein sequence ID" value="KIK81785.1"/>
    <property type="molecule type" value="Genomic_DNA"/>
</dbReference>
<dbReference type="AlphaFoldDB" id="A0A0D0DQQ8"/>
<gene>
    <name evidence="1" type="ORF">PAXRUDRAFT_806929</name>
</gene>
<evidence type="ECO:0000313" key="1">
    <source>
        <dbReference type="EMBL" id="KIK81785.1"/>
    </source>
</evidence>
<name>A0A0D0DQQ8_9AGAM</name>
<protein>
    <submittedName>
        <fullName evidence="1">Uncharacterized protein</fullName>
    </submittedName>
</protein>
<keyword evidence="2" id="KW-1185">Reference proteome</keyword>
<proteinExistence type="predicted"/>
<accession>A0A0D0DQQ8</accession>
<reference evidence="1 2" key="1">
    <citation type="submission" date="2014-04" db="EMBL/GenBank/DDBJ databases">
        <authorList>
            <consortium name="DOE Joint Genome Institute"/>
            <person name="Kuo A."/>
            <person name="Kohler A."/>
            <person name="Jargeat P."/>
            <person name="Nagy L.G."/>
            <person name="Floudas D."/>
            <person name="Copeland A."/>
            <person name="Barry K.W."/>
            <person name="Cichocki N."/>
            <person name="Veneault-Fourrey C."/>
            <person name="LaButti K."/>
            <person name="Lindquist E.A."/>
            <person name="Lipzen A."/>
            <person name="Lundell T."/>
            <person name="Morin E."/>
            <person name="Murat C."/>
            <person name="Sun H."/>
            <person name="Tunlid A."/>
            <person name="Henrissat B."/>
            <person name="Grigoriev I.V."/>
            <person name="Hibbett D.S."/>
            <person name="Martin F."/>
            <person name="Nordberg H.P."/>
            <person name="Cantor M.N."/>
            <person name="Hua S.X."/>
        </authorList>
    </citation>
    <scope>NUCLEOTIDE SEQUENCE [LARGE SCALE GENOMIC DNA]</scope>
    <source>
        <strain evidence="1 2">Ve08.2h10</strain>
    </source>
</reference>
<evidence type="ECO:0000313" key="2">
    <source>
        <dbReference type="Proteomes" id="UP000054538"/>
    </source>
</evidence>